<dbReference type="NCBIfam" id="TIGR00052">
    <property type="entry name" value="nudix-type nucleoside diphosphatase, YffH/AdpP family"/>
    <property type="match status" value="1"/>
</dbReference>
<evidence type="ECO:0000313" key="16">
    <source>
        <dbReference type="EMBL" id="MRH77318.1"/>
    </source>
</evidence>
<keyword evidence="5 13" id="KW-0479">Metal-binding</keyword>
<evidence type="ECO:0000313" key="17">
    <source>
        <dbReference type="Proteomes" id="UP000433788"/>
    </source>
</evidence>
<keyword evidence="6" id="KW-0378">Hydrolase</keyword>
<evidence type="ECO:0000256" key="10">
    <source>
        <dbReference type="ARBA" id="ARBA00030308"/>
    </source>
</evidence>
<evidence type="ECO:0000256" key="8">
    <source>
        <dbReference type="ARBA" id="ARBA00025164"/>
    </source>
</evidence>
<proteinExistence type="inferred from homology"/>
<evidence type="ECO:0000256" key="1">
    <source>
        <dbReference type="ARBA" id="ARBA00001946"/>
    </source>
</evidence>
<evidence type="ECO:0000259" key="15">
    <source>
        <dbReference type="PROSITE" id="PS51462"/>
    </source>
</evidence>
<dbReference type="RefSeq" id="WP_153718378.1">
    <property type="nucleotide sequence ID" value="NZ_WJPP01000001.1"/>
</dbReference>
<comment type="catalytic activity">
    <reaction evidence="12">
        <text>ADP-D-ribose + H2O = D-ribose 5-phosphate + AMP + 2 H(+)</text>
        <dbReference type="Rhea" id="RHEA:10412"/>
        <dbReference type="ChEBI" id="CHEBI:15377"/>
        <dbReference type="ChEBI" id="CHEBI:15378"/>
        <dbReference type="ChEBI" id="CHEBI:57967"/>
        <dbReference type="ChEBI" id="CHEBI:78346"/>
        <dbReference type="ChEBI" id="CHEBI:456215"/>
        <dbReference type="EC" id="3.6.1.13"/>
    </reaction>
</comment>
<keyword evidence="17" id="KW-1185">Reference proteome</keyword>
<dbReference type="InterPro" id="IPR020084">
    <property type="entry name" value="NUDIX_hydrolase_CS"/>
</dbReference>
<keyword evidence="7 13" id="KW-0460">Magnesium</keyword>
<dbReference type="Pfam" id="PF00293">
    <property type="entry name" value="NUDIX"/>
    <property type="match status" value="1"/>
</dbReference>
<dbReference type="InterPro" id="IPR015797">
    <property type="entry name" value="NUDIX_hydrolase-like_dom_sf"/>
</dbReference>
<sequence length="210" mass="23417">MNGTVEVLSRETVYEGFFRMTRFKLRHALFEGGLTDTLVRERFERGHAVGVLLYDPWEDAVVLVEQFRIGALELAGGAWLLETVAGIIEPGESPEDVAIRETREEADIEIGELESIAHYLISPGGSSQTVQLFCAPLDSRNLRLEGHGNPEEGEDIRLHVIPADQAIAMLDSRGFQAAMPIIALQWLALNRETLQSRWQDLPRGPYNPPA</sequence>
<feature type="binding site" evidence="13">
    <location>
        <position position="105"/>
    </location>
    <ligand>
        <name>Mg(2+)</name>
        <dbReference type="ChEBI" id="CHEBI:18420"/>
        <label>1</label>
    </ligand>
</feature>
<dbReference type="EMBL" id="WJPP01000001">
    <property type="protein sequence ID" value="MRH77318.1"/>
    <property type="molecule type" value="Genomic_DNA"/>
</dbReference>
<evidence type="ECO:0000256" key="7">
    <source>
        <dbReference type="ARBA" id="ARBA00022842"/>
    </source>
</evidence>
<dbReference type="AlphaFoldDB" id="A0A6N7QQ97"/>
<dbReference type="PROSITE" id="PS00893">
    <property type="entry name" value="NUDIX_BOX"/>
    <property type="match status" value="1"/>
</dbReference>
<evidence type="ECO:0000256" key="6">
    <source>
        <dbReference type="ARBA" id="ARBA00022801"/>
    </source>
</evidence>
<evidence type="ECO:0000256" key="11">
    <source>
        <dbReference type="ARBA" id="ARBA00033056"/>
    </source>
</evidence>
<feature type="short sequence motif" description="Nudix box" evidence="14">
    <location>
        <begin position="86"/>
        <end position="108"/>
    </location>
</feature>
<comment type="function">
    <text evidence="8">Acts on ADP-mannose and ADP-glucose as well as ADP-ribose. Prevents glycogen biosynthesis. The reaction catalyzed by this enzyme is a limiting step of the gluconeogenic process.</text>
</comment>
<dbReference type="SUPFAM" id="SSF55811">
    <property type="entry name" value="Nudix"/>
    <property type="match status" value="1"/>
</dbReference>
<feature type="binding site" evidence="13">
    <location>
        <position position="85"/>
    </location>
    <ligand>
        <name>Mg(2+)</name>
        <dbReference type="ChEBI" id="CHEBI:18420"/>
        <label>1</label>
    </ligand>
</feature>
<dbReference type="GO" id="GO:0047631">
    <property type="term" value="F:ADP-ribose diphosphatase activity"/>
    <property type="evidence" value="ECO:0007669"/>
    <property type="project" value="UniProtKB-EC"/>
</dbReference>
<dbReference type="PANTHER" id="PTHR11839">
    <property type="entry name" value="UDP/ADP-SUGAR PYROPHOSPHATASE"/>
    <property type="match status" value="1"/>
</dbReference>
<dbReference type="PANTHER" id="PTHR11839:SF5">
    <property type="entry name" value="ADP-RIBOSE PYROPHOSPHATASE"/>
    <property type="match status" value="1"/>
</dbReference>
<dbReference type="Gene3D" id="3.90.79.10">
    <property type="entry name" value="Nucleoside Triphosphate Pyrophosphohydrolase"/>
    <property type="match status" value="1"/>
</dbReference>
<dbReference type="PROSITE" id="PS51462">
    <property type="entry name" value="NUDIX"/>
    <property type="match status" value="1"/>
</dbReference>
<dbReference type="GO" id="GO:0019144">
    <property type="term" value="F:ADP-sugar diphosphatase activity"/>
    <property type="evidence" value="ECO:0007669"/>
    <property type="project" value="TreeGrafter"/>
</dbReference>
<evidence type="ECO:0000256" key="3">
    <source>
        <dbReference type="ARBA" id="ARBA00012453"/>
    </source>
</evidence>
<reference evidence="16 17" key="1">
    <citation type="submission" date="2019-11" db="EMBL/GenBank/DDBJ databases">
        <authorList>
            <person name="Zhang X.Y."/>
        </authorList>
    </citation>
    <scope>NUCLEOTIDE SEQUENCE [LARGE SCALE GENOMIC DNA]</scope>
    <source>
        <strain evidence="16 17">C176</strain>
    </source>
</reference>
<comment type="cofactor">
    <cofactor evidence="1 13">
        <name>Mg(2+)</name>
        <dbReference type="ChEBI" id="CHEBI:18420"/>
    </cofactor>
</comment>
<dbReference type="GO" id="GO:0005829">
    <property type="term" value="C:cytosol"/>
    <property type="evidence" value="ECO:0007669"/>
    <property type="project" value="TreeGrafter"/>
</dbReference>
<evidence type="ECO:0000256" key="12">
    <source>
        <dbReference type="ARBA" id="ARBA00049546"/>
    </source>
</evidence>
<evidence type="ECO:0000256" key="9">
    <source>
        <dbReference type="ARBA" id="ARBA00030162"/>
    </source>
</evidence>
<dbReference type="EC" id="3.6.1.13" evidence="3"/>
<dbReference type="GO" id="GO:0006753">
    <property type="term" value="P:nucleoside phosphate metabolic process"/>
    <property type="evidence" value="ECO:0007669"/>
    <property type="project" value="TreeGrafter"/>
</dbReference>
<feature type="binding site" evidence="13">
    <location>
        <position position="101"/>
    </location>
    <ligand>
        <name>Mg(2+)</name>
        <dbReference type="ChEBI" id="CHEBI:18420"/>
        <label>1</label>
    </ligand>
</feature>
<dbReference type="GO" id="GO:0046872">
    <property type="term" value="F:metal ion binding"/>
    <property type="evidence" value="ECO:0007669"/>
    <property type="project" value="UniProtKB-KW"/>
</dbReference>
<feature type="domain" description="Nudix hydrolase" evidence="15">
    <location>
        <begin position="44"/>
        <end position="183"/>
    </location>
</feature>
<comment type="similarity">
    <text evidence="2">Belongs to the Nudix hydrolase family. NudF subfamily.</text>
</comment>
<evidence type="ECO:0000256" key="4">
    <source>
        <dbReference type="ARBA" id="ARBA00013297"/>
    </source>
</evidence>
<dbReference type="GO" id="GO:0019693">
    <property type="term" value="P:ribose phosphate metabolic process"/>
    <property type="evidence" value="ECO:0007669"/>
    <property type="project" value="TreeGrafter"/>
</dbReference>
<feature type="binding site" evidence="13">
    <location>
        <position position="154"/>
    </location>
    <ligand>
        <name>Mg(2+)</name>
        <dbReference type="ChEBI" id="CHEBI:18420"/>
        <label>1</label>
    </ligand>
</feature>
<name>A0A6N7QQ97_9GAMM</name>
<evidence type="ECO:0000256" key="13">
    <source>
        <dbReference type="PIRSR" id="PIRSR604385-2"/>
    </source>
</evidence>
<dbReference type="CDD" id="cd24155">
    <property type="entry name" value="NUDIX_ADPRase"/>
    <property type="match status" value="1"/>
</dbReference>
<evidence type="ECO:0000256" key="2">
    <source>
        <dbReference type="ARBA" id="ARBA00007482"/>
    </source>
</evidence>
<evidence type="ECO:0000256" key="14">
    <source>
        <dbReference type="PIRSR" id="PIRSR604385-3"/>
    </source>
</evidence>
<dbReference type="InterPro" id="IPR000086">
    <property type="entry name" value="NUDIX_hydrolase_dom"/>
</dbReference>
<accession>A0A6N7QQ97</accession>
<dbReference type="InterPro" id="IPR004385">
    <property type="entry name" value="NDP_pyrophosphatase"/>
</dbReference>
<gene>
    <name evidence="16" type="ORF">GH984_01150</name>
</gene>
<organism evidence="16 17">
    <name type="scientific">Spiribacter salilacus</name>
    <dbReference type="NCBI Taxonomy" id="2664894"/>
    <lineage>
        <taxon>Bacteria</taxon>
        <taxon>Pseudomonadati</taxon>
        <taxon>Pseudomonadota</taxon>
        <taxon>Gammaproteobacteria</taxon>
        <taxon>Chromatiales</taxon>
        <taxon>Ectothiorhodospiraceae</taxon>
        <taxon>Spiribacter</taxon>
    </lineage>
</organism>
<protein>
    <recommendedName>
        <fullName evidence="4">ADP-ribose pyrophosphatase</fullName>
        <ecNumber evidence="3">3.6.1.13</ecNumber>
    </recommendedName>
    <alternativeName>
        <fullName evidence="9">ADP-ribose diphosphatase</fullName>
    </alternativeName>
    <alternativeName>
        <fullName evidence="11">ADP-ribose phosphohydrolase</fullName>
    </alternativeName>
    <alternativeName>
        <fullName evidence="10">Adenosine diphosphoribose pyrophosphatase</fullName>
    </alternativeName>
</protein>
<evidence type="ECO:0000256" key="5">
    <source>
        <dbReference type="ARBA" id="ARBA00022723"/>
    </source>
</evidence>
<comment type="caution">
    <text evidence="16">The sequence shown here is derived from an EMBL/GenBank/DDBJ whole genome shotgun (WGS) entry which is preliminary data.</text>
</comment>
<dbReference type="Proteomes" id="UP000433788">
    <property type="component" value="Unassembled WGS sequence"/>
</dbReference>